<keyword evidence="1" id="KW-0812">Transmembrane</keyword>
<sequence length="174" mass="19619">MEIPATLETGTGLILSSAATSFWVILVLGITSAWHPPGSSIGFPDEIRRYVRIFPLTALFDTVILWAEFVIHIFDAKYGSSSTNPDDSERRNRALSTNKVWLQALILFIGLAVRARLLRDILAILSYTKMYGYYGTPVSFTFATLYFPSWLANEMFSLLAYGIFLGRQRTRTYG</sequence>
<reference evidence="2" key="1">
    <citation type="journal article" date="2023" name="Mol. Phylogenet. Evol.">
        <title>Genome-scale phylogeny and comparative genomics of the fungal order Sordariales.</title>
        <authorList>
            <person name="Hensen N."/>
            <person name="Bonometti L."/>
            <person name="Westerberg I."/>
            <person name="Brannstrom I.O."/>
            <person name="Guillou S."/>
            <person name="Cros-Aarteil S."/>
            <person name="Calhoun S."/>
            <person name="Haridas S."/>
            <person name="Kuo A."/>
            <person name="Mondo S."/>
            <person name="Pangilinan J."/>
            <person name="Riley R."/>
            <person name="LaButti K."/>
            <person name="Andreopoulos B."/>
            <person name="Lipzen A."/>
            <person name="Chen C."/>
            <person name="Yan M."/>
            <person name="Daum C."/>
            <person name="Ng V."/>
            <person name="Clum A."/>
            <person name="Steindorff A."/>
            <person name="Ohm R.A."/>
            <person name="Martin F."/>
            <person name="Silar P."/>
            <person name="Natvig D.O."/>
            <person name="Lalanne C."/>
            <person name="Gautier V."/>
            <person name="Ament-Velasquez S.L."/>
            <person name="Kruys A."/>
            <person name="Hutchinson M.I."/>
            <person name="Powell A.J."/>
            <person name="Barry K."/>
            <person name="Miller A.N."/>
            <person name="Grigoriev I.V."/>
            <person name="Debuchy R."/>
            <person name="Gladieux P."/>
            <person name="Hiltunen Thoren M."/>
            <person name="Johannesson H."/>
        </authorList>
    </citation>
    <scope>NUCLEOTIDE SEQUENCE</scope>
    <source>
        <strain evidence="2">PSN293</strain>
    </source>
</reference>
<feature type="transmembrane region" description="Helical" evidence="1">
    <location>
        <begin position="53"/>
        <end position="74"/>
    </location>
</feature>
<feature type="transmembrane region" description="Helical" evidence="1">
    <location>
        <begin position="138"/>
        <end position="164"/>
    </location>
</feature>
<keyword evidence="3" id="KW-1185">Reference proteome</keyword>
<name>A0AAN6XYH6_9PEZI</name>
<dbReference type="EMBL" id="MU858211">
    <property type="protein sequence ID" value="KAK4209269.1"/>
    <property type="molecule type" value="Genomic_DNA"/>
</dbReference>
<gene>
    <name evidence="2" type="ORF">QBC37DRAFT_378252</name>
</gene>
<protein>
    <submittedName>
        <fullName evidence="2">Uncharacterized protein</fullName>
    </submittedName>
</protein>
<dbReference type="AlphaFoldDB" id="A0AAN6XYH6"/>
<accession>A0AAN6XYH6</accession>
<comment type="caution">
    <text evidence="2">The sequence shown here is derived from an EMBL/GenBank/DDBJ whole genome shotgun (WGS) entry which is preliminary data.</text>
</comment>
<organism evidence="2 3">
    <name type="scientific">Rhypophila decipiens</name>
    <dbReference type="NCBI Taxonomy" id="261697"/>
    <lineage>
        <taxon>Eukaryota</taxon>
        <taxon>Fungi</taxon>
        <taxon>Dikarya</taxon>
        <taxon>Ascomycota</taxon>
        <taxon>Pezizomycotina</taxon>
        <taxon>Sordariomycetes</taxon>
        <taxon>Sordariomycetidae</taxon>
        <taxon>Sordariales</taxon>
        <taxon>Naviculisporaceae</taxon>
        <taxon>Rhypophila</taxon>
    </lineage>
</organism>
<feature type="transmembrane region" description="Helical" evidence="1">
    <location>
        <begin position="12"/>
        <end position="33"/>
    </location>
</feature>
<evidence type="ECO:0000313" key="3">
    <source>
        <dbReference type="Proteomes" id="UP001301769"/>
    </source>
</evidence>
<evidence type="ECO:0000313" key="2">
    <source>
        <dbReference type="EMBL" id="KAK4209269.1"/>
    </source>
</evidence>
<dbReference type="Proteomes" id="UP001301769">
    <property type="component" value="Unassembled WGS sequence"/>
</dbReference>
<evidence type="ECO:0000256" key="1">
    <source>
        <dbReference type="SAM" id="Phobius"/>
    </source>
</evidence>
<keyword evidence="1" id="KW-0472">Membrane</keyword>
<reference evidence="2" key="2">
    <citation type="submission" date="2023-05" db="EMBL/GenBank/DDBJ databases">
        <authorList>
            <consortium name="Lawrence Berkeley National Laboratory"/>
            <person name="Steindorff A."/>
            <person name="Hensen N."/>
            <person name="Bonometti L."/>
            <person name="Westerberg I."/>
            <person name="Brannstrom I.O."/>
            <person name="Guillou S."/>
            <person name="Cros-Aarteil S."/>
            <person name="Calhoun S."/>
            <person name="Haridas S."/>
            <person name="Kuo A."/>
            <person name="Mondo S."/>
            <person name="Pangilinan J."/>
            <person name="Riley R."/>
            <person name="Labutti K."/>
            <person name="Andreopoulos B."/>
            <person name="Lipzen A."/>
            <person name="Chen C."/>
            <person name="Yanf M."/>
            <person name="Daum C."/>
            <person name="Ng V."/>
            <person name="Clum A."/>
            <person name="Ohm R."/>
            <person name="Martin F."/>
            <person name="Silar P."/>
            <person name="Natvig D."/>
            <person name="Lalanne C."/>
            <person name="Gautier V."/>
            <person name="Ament-Velasquez S.L."/>
            <person name="Kruys A."/>
            <person name="Hutchinson M.I."/>
            <person name="Powell A.J."/>
            <person name="Barry K."/>
            <person name="Miller A.N."/>
            <person name="Grigoriev I.V."/>
            <person name="Debuchy R."/>
            <person name="Gladieux P."/>
            <person name="Thoren M.H."/>
            <person name="Johannesson H."/>
        </authorList>
    </citation>
    <scope>NUCLEOTIDE SEQUENCE</scope>
    <source>
        <strain evidence="2">PSN293</strain>
    </source>
</reference>
<feature type="transmembrane region" description="Helical" evidence="1">
    <location>
        <begin position="100"/>
        <end position="118"/>
    </location>
</feature>
<keyword evidence="1" id="KW-1133">Transmembrane helix</keyword>
<proteinExistence type="predicted"/>